<comment type="caution">
    <text evidence="1">The sequence shown here is derived from an EMBL/GenBank/DDBJ whole genome shotgun (WGS) entry which is preliminary data.</text>
</comment>
<reference evidence="1" key="1">
    <citation type="submission" date="2023-04" db="EMBL/GenBank/DDBJ databases">
        <title>Draft Genome sequencing of Naganishia species isolated from polar environments using Oxford Nanopore Technology.</title>
        <authorList>
            <person name="Leo P."/>
            <person name="Venkateswaran K."/>
        </authorList>
    </citation>
    <scope>NUCLEOTIDE SEQUENCE</scope>
    <source>
        <strain evidence="1">DBVPG 5303</strain>
    </source>
</reference>
<dbReference type="Proteomes" id="UP001234202">
    <property type="component" value="Unassembled WGS sequence"/>
</dbReference>
<proteinExistence type="predicted"/>
<sequence length="815" mass="91879">MSGLPTGVLPQPSAIQHIQQQQMNQASPQALVGKRKLEPEQAEVKKQRPPMPPPHLLASLVPESAMFEDLLKMEQKLDWTILRKKAEVNDAIGKPTRIKRTMRVYLSNTAYNQAWQKEEDTAAGKEPMSVNVETGDGIPGWDLKIEGRLLDTGNLRIDKTAKRKFSQCIKHMVVEFGNRDLATYPEGNIVEWHPRTTPSSAPLDGFEIKRRGDQPVDCRIIVHLDQYPEKFKVLPPLCDLIGIKEESRSAVLSAMWKFIKTVGAQDKDDVTKLLPVGGLQKIMDPKDKDLPFHLLPEVVNRYLTAPAPVILNYTINVDQERNVNPKVFDIPIEIEDPLKTKAHAILNSLEGPPMRDIIAAEDEVATLAYMIRTSREKRDFLQAFSKDPANFINRWLASQARDLDLILGRQVGVSGENGGNIREEDLRRTDLFKMPWLLDLAQHDPHAHHEQMPEMTLAAGMGDDHQATIMQQLAIDHARPPLVLDPTLHTSGEQQPIPPRTNAEIEAAHYQTVLFGESPPIGPYHVSYVRPAHQTYANQIMPTFSELPAPTMSHPTLDQMTDGSTIPPPPPIETEDLETLVARINHHGAEHGYAVRKCQSRYKEGPNGTKVCERTYLVCDKSGKHRDTHGYMNVQKGGEGRKRRAKDGAPLPAATKRIDCPFKLYARAVDGVWKWEPRNTEHNHAPAVGVESRLHRKLNATQTVQASEWLDQGVRPHQVLLQLQELAAQANEPCYATIKEVYNLKRLLNSYRRRGRDAHVVANDEHVVDSQLEMVTHEPMEAHGSMAEHERMEVHVPMEVHEPQEMTLEQAHIGI</sequence>
<dbReference type="EMBL" id="JASBWV010000002">
    <property type="protein sequence ID" value="KAJ9127569.1"/>
    <property type="molecule type" value="Genomic_DNA"/>
</dbReference>
<protein>
    <submittedName>
        <fullName evidence="1">Uncharacterized protein</fullName>
    </submittedName>
</protein>
<accession>A0ACC2XU76</accession>
<evidence type="ECO:0000313" key="2">
    <source>
        <dbReference type="Proteomes" id="UP001234202"/>
    </source>
</evidence>
<name>A0ACC2XU76_9TREE</name>
<evidence type="ECO:0000313" key="1">
    <source>
        <dbReference type="EMBL" id="KAJ9127569.1"/>
    </source>
</evidence>
<keyword evidence="2" id="KW-1185">Reference proteome</keyword>
<gene>
    <name evidence="1" type="ORF">QFC24_000978</name>
</gene>
<organism evidence="1 2">
    <name type="scientific">Naganishia onofrii</name>
    <dbReference type="NCBI Taxonomy" id="1851511"/>
    <lineage>
        <taxon>Eukaryota</taxon>
        <taxon>Fungi</taxon>
        <taxon>Dikarya</taxon>
        <taxon>Basidiomycota</taxon>
        <taxon>Agaricomycotina</taxon>
        <taxon>Tremellomycetes</taxon>
        <taxon>Filobasidiales</taxon>
        <taxon>Filobasidiaceae</taxon>
        <taxon>Naganishia</taxon>
    </lineage>
</organism>